<dbReference type="Gramene" id="A09p08190.2_BraZ1">
    <property type="protein sequence ID" value="A09p08190.2_BraZ1.CDS"/>
    <property type="gene ID" value="A09g08190.2_BraZ1"/>
</dbReference>
<evidence type="ECO:0000313" key="2">
    <source>
        <dbReference type="EMBL" id="VDC58821.1"/>
    </source>
</evidence>
<dbReference type="EMBL" id="LS974625">
    <property type="protein sequence ID" value="CAG7860352.1"/>
    <property type="molecule type" value="Genomic_DNA"/>
</dbReference>
<protein>
    <recommendedName>
        <fullName evidence="3">RNase H type-1 domain-containing protein</fullName>
    </recommendedName>
</protein>
<proteinExistence type="predicted"/>
<evidence type="ECO:0000313" key="1">
    <source>
        <dbReference type="EMBL" id="CAG7860352.1"/>
    </source>
</evidence>
<evidence type="ECO:0008006" key="3">
    <source>
        <dbReference type="Google" id="ProtNLM"/>
    </source>
</evidence>
<reference evidence="2" key="1">
    <citation type="submission" date="2018-11" db="EMBL/GenBank/DDBJ databases">
        <authorList>
            <consortium name="Genoscope - CEA"/>
            <person name="William W."/>
        </authorList>
    </citation>
    <scope>NUCLEOTIDE SEQUENCE</scope>
</reference>
<dbReference type="EMBL" id="LR031568">
    <property type="protein sequence ID" value="VDC58821.1"/>
    <property type="molecule type" value="Genomic_DNA"/>
</dbReference>
<dbReference type="Proteomes" id="UP000694005">
    <property type="component" value="Chromosome A09"/>
</dbReference>
<dbReference type="AlphaFoldDB" id="A0A3P5YD54"/>
<accession>A0A3P5YD54</accession>
<name>A0A3P5YD54_BRACM</name>
<gene>
    <name evidence="2" type="ORF">BRAA09T36432Z</name>
    <name evidence="1" type="ORF">BRAPAZ1V2_A09P08190.2</name>
</gene>
<sequence>MTEQPQDWPNFSTELENIQTLRLCFLDFNITYFPRAQNEIADALAKNHYVLLVVLFRFGFSDHLKFE</sequence>
<organism evidence="2">
    <name type="scientific">Brassica campestris</name>
    <name type="common">Field mustard</name>
    <dbReference type="NCBI Taxonomy" id="3711"/>
    <lineage>
        <taxon>Eukaryota</taxon>
        <taxon>Viridiplantae</taxon>
        <taxon>Streptophyta</taxon>
        <taxon>Embryophyta</taxon>
        <taxon>Tracheophyta</taxon>
        <taxon>Spermatophyta</taxon>
        <taxon>Magnoliopsida</taxon>
        <taxon>eudicotyledons</taxon>
        <taxon>Gunneridae</taxon>
        <taxon>Pentapetalae</taxon>
        <taxon>rosids</taxon>
        <taxon>malvids</taxon>
        <taxon>Brassicales</taxon>
        <taxon>Brassicaceae</taxon>
        <taxon>Brassiceae</taxon>
        <taxon>Brassica</taxon>
    </lineage>
</organism>